<feature type="compositionally biased region" description="Basic and acidic residues" evidence="1">
    <location>
        <begin position="665"/>
        <end position="676"/>
    </location>
</feature>
<keyword evidence="3" id="KW-1185">Reference proteome</keyword>
<feature type="region of interest" description="Disordered" evidence="1">
    <location>
        <begin position="132"/>
        <end position="158"/>
    </location>
</feature>
<dbReference type="AlphaFoldDB" id="A0A6S7GDZ0"/>
<evidence type="ECO:0000313" key="2">
    <source>
        <dbReference type="EMBL" id="CAB3986077.1"/>
    </source>
</evidence>
<dbReference type="OrthoDB" id="10010998at2759"/>
<evidence type="ECO:0000256" key="1">
    <source>
        <dbReference type="SAM" id="MobiDB-lite"/>
    </source>
</evidence>
<proteinExistence type="predicted"/>
<evidence type="ECO:0000313" key="3">
    <source>
        <dbReference type="Proteomes" id="UP001152795"/>
    </source>
</evidence>
<dbReference type="Pfam" id="PF18758">
    <property type="entry name" value="KDZ"/>
    <property type="match status" value="1"/>
</dbReference>
<comment type="caution">
    <text evidence="2">The sequence shown here is derived from an EMBL/GenBank/DDBJ whole genome shotgun (WGS) entry which is preliminary data.</text>
</comment>
<gene>
    <name evidence="2" type="ORF">PACLA_8A068184</name>
</gene>
<organism evidence="2 3">
    <name type="scientific">Paramuricea clavata</name>
    <name type="common">Red gorgonian</name>
    <name type="synonym">Violescent sea-whip</name>
    <dbReference type="NCBI Taxonomy" id="317549"/>
    <lineage>
        <taxon>Eukaryota</taxon>
        <taxon>Metazoa</taxon>
        <taxon>Cnidaria</taxon>
        <taxon>Anthozoa</taxon>
        <taxon>Octocorallia</taxon>
        <taxon>Malacalcyonacea</taxon>
        <taxon>Plexauridae</taxon>
        <taxon>Paramuricea</taxon>
    </lineage>
</organism>
<feature type="region of interest" description="Disordered" evidence="1">
    <location>
        <begin position="654"/>
        <end position="682"/>
    </location>
</feature>
<name>A0A6S7GDZ0_PARCT</name>
<dbReference type="PANTHER" id="PTHR33053">
    <property type="entry name" value="PROTEIN, PUTATIVE-RELATED"/>
    <property type="match status" value="1"/>
</dbReference>
<accession>A0A6S7GDZ0</accession>
<dbReference type="EMBL" id="CACRXK020000961">
    <property type="protein sequence ID" value="CAB3986077.1"/>
    <property type="molecule type" value="Genomic_DNA"/>
</dbReference>
<reference evidence="2" key="1">
    <citation type="submission" date="2020-04" db="EMBL/GenBank/DDBJ databases">
        <authorList>
            <person name="Alioto T."/>
            <person name="Alioto T."/>
            <person name="Gomez Garrido J."/>
        </authorList>
    </citation>
    <scope>NUCLEOTIDE SEQUENCE</scope>
    <source>
        <strain evidence="2">A484AB</strain>
    </source>
</reference>
<dbReference type="Proteomes" id="UP001152795">
    <property type="component" value="Unassembled WGS sequence"/>
</dbReference>
<dbReference type="InterPro" id="IPR040521">
    <property type="entry name" value="KDZ"/>
</dbReference>
<protein>
    <submittedName>
        <fullName evidence="2">Uncharacterized protein</fullName>
    </submittedName>
</protein>
<feature type="region of interest" description="Disordered" evidence="1">
    <location>
        <begin position="535"/>
        <end position="568"/>
    </location>
</feature>
<sequence length="682" mass="75727">MTDLLSKIQLACPQFYVYGHGATCQLLYSPGCLEGWGMVDGEVMERLWSYLRLFRKMTKEMTASHREDILSDALYFYAKKHRSKIVDLGANGWILFYVVDLGANGFTSVLLGKCDATPSEDESTELLELSFNSSSANSSTESEQDVLEPSPKRGQTCAEANCSSTQSVNDGFLAEGLGNWANKFLIKHNALDGLLVLLKENGHPNLPVTPPSQLLKHFKKYPPDTVRGTNSLEISLNVNGLPLFKSSGMSLWPVLCAIVSMKPVIVFPVVLTCGKSKPKDLEFLEDVIRDLDDVLENGQQDGGRLVEVTLRCVVCDAPARALVKGTKLCSGYFGCDKCAQKGLWVGRVIYPLAKDIELRTDTSFREQTDEGHHHGTSPFCNLQVDMIKKFPVDYMHQLCLGVTRKLILTWMRGKRQVKISAGQVETISTKLLDLKSCIPSTFARKPRSLVDVDRWKATEFRQFLLYTGCQTNEYSGAIEPTHEAKISIKKPDNAFLFHGSGSSCCEVVDNVGNLDENGNELYRCRVYEKTDTLFTTPYDESDTPSPTSKKQRSEMSPQYPPAPSQLAPMMPVPPIYLSNMNSQQSSSCSQSITSGQNYSHGFHVTEDAFPERNLISGVNQILRNSIPNDIFEDLPLSTPNLNPDLLGTGSCPTFIGNETPRSSNRRQEQSDGKCSEHYGYCV</sequence>
<feature type="compositionally biased region" description="Low complexity" evidence="1">
    <location>
        <begin position="132"/>
        <end position="141"/>
    </location>
</feature>